<keyword evidence="1" id="KW-1133">Transmembrane helix</keyword>
<organism evidence="2 3">
    <name type="scientific">Candidatus Sungbacteria bacterium RIFCSPHIGHO2_02_FULL_51_29</name>
    <dbReference type="NCBI Taxonomy" id="1802273"/>
    <lineage>
        <taxon>Bacteria</taxon>
        <taxon>Candidatus Sungiibacteriota</taxon>
    </lineage>
</organism>
<reference evidence="2 3" key="1">
    <citation type="journal article" date="2016" name="Nat. Commun.">
        <title>Thousands of microbial genomes shed light on interconnected biogeochemical processes in an aquifer system.</title>
        <authorList>
            <person name="Anantharaman K."/>
            <person name="Brown C.T."/>
            <person name="Hug L.A."/>
            <person name="Sharon I."/>
            <person name="Castelle C.J."/>
            <person name="Probst A.J."/>
            <person name="Thomas B.C."/>
            <person name="Singh A."/>
            <person name="Wilkins M.J."/>
            <person name="Karaoz U."/>
            <person name="Brodie E.L."/>
            <person name="Williams K.H."/>
            <person name="Hubbard S.S."/>
            <person name="Banfield J.F."/>
        </authorList>
    </citation>
    <scope>NUCLEOTIDE SEQUENCE [LARGE SCALE GENOMIC DNA]</scope>
</reference>
<evidence type="ECO:0000313" key="3">
    <source>
        <dbReference type="Proteomes" id="UP000177811"/>
    </source>
</evidence>
<evidence type="ECO:0000256" key="1">
    <source>
        <dbReference type="SAM" id="Phobius"/>
    </source>
</evidence>
<dbReference type="InterPro" id="IPR045584">
    <property type="entry name" value="Pilin-like"/>
</dbReference>
<name>A0A1G2KTM9_9BACT</name>
<keyword evidence="1" id="KW-0472">Membrane</keyword>
<evidence type="ECO:0008006" key="4">
    <source>
        <dbReference type="Google" id="ProtNLM"/>
    </source>
</evidence>
<accession>A0A1G2KTM9</accession>
<evidence type="ECO:0000313" key="2">
    <source>
        <dbReference type="EMBL" id="OHA01771.1"/>
    </source>
</evidence>
<dbReference type="Proteomes" id="UP000177811">
    <property type="component" value="Unassembled WGS sequence"/>
</dbReference>
<proteinExistence type="predicted"/>
<gene>
    <name evidence="2" type="ORF">A3C16_02695</name>
</gene>
<dbReference type="EMBL" id="MHQL01000054">
    <property type="protein sequence ID" value="OHA01771.1"/>
    <property type="molecule type" value="Genomic_DNA"/>
</dbReference>
<protein>
    <recommendedName>
        <fullName evidence="4">General secretion pathway GspH domain-containing protein</fullName>
    </recommendedName>
</protein>
<keyword evidence="1" id="KW-0812">Transmembrane</keyword>
<feature type="transmembrane region" description="Helical" evidence="1">
    <location>
        <begin position="24"/>
        <end position="48"/>
    </location>
</feature>
<comment type="caution">
    <text evidence="2">The sequence shown here is derived from an EMBL/GenBank/DDBJ whole genome shotgun (WGS) entry which is preliminary data.</text>
</comment>
<dbReference type="SUPFAM" id="SSF54523">
    <property type="entry name" value="Pili subunits"/>
    <property type="match status" value="1"/>
</dbReference>
<sequence length="170" mass="18089">MRYVWSDHCHHCEHYTPSGGRWGFTAIEVLIAVVVTAVLVAIVLSGFASFRETAELTRAADSVIDVLKQARVQTLASQYSAQYGARFASSTAVLFRGSTFASDPASHATTTFPALVEVSSIALAGGGADVVFKRLTGETDNFGSITLHAKRIGAKTKIITIYASGIFSAQ</sequence>
<dbReference type="AlphaFoldDB" id="A0A1G2KTM9"/>
<dbReference type="Gene3D" id="3.30.700.10">
    <property type="entry name" value="Glycoprotein, Type 4 Pilin"/>
    <property type="match status" value="1"/>
</dbReference>